<keyword evidence="1" id="KW-0805">Transcription regulation</keyword>
<dbReference type="InterPro" id="IPR028349">
    <property type="entry name" value="PafC-like"/>
</dbReference>
<dbReference type="InterPro" id="IPR057727">
    <property type="entry name" value="WCX_dom"/>
</dbReference>
<dbReference type="Pfam" id="PF25583">
    <property type="entry name" value="WCX"/>
    <property type="match status" value="1"/>
</dbReference>
<comment type="caution">
    <text evidence="5">The sequence shown here is derived from an EMBL/GenBank/DDBJ whole genome shotgun (WGS) entry which is preliminary data.</text>
</comment>
<proteinExistence type="predicted"/>
<keyword evidence="2 5" id="KW-0238">DNA-binding</keyword>
<dbReference type="InterPro" id="IPR051534">
    <property type="entry name" value="CBASS_pafABC_assoc_protein"/>
</dbReference>
<dbReference type="InterPro" id="IPR018356">
    <property type="entry name" value="Tscrpt_reg_HTH_DeoR_CS"/>
</dbReference>
<protein>
    <submittedName>
        <fullName evidence="5">DNA-binding transcriptional regulator YafY</fullName>
    </submittedName>
</protein>
<dbReference type="InterPro" id="IPR036390">
    <property type="entry name" value="WH_DNA-bd_sf"/>
</dbReference>
<keyword evidence="6" id="KW-1185">Reference proteome</keyword>
<keyword evidence="3" id="KW-0804">Transcription</keyword>
<dbReference type="PANTHER" id="PTHR34580:SF3">
    <property type="entry name" value="PROTEIN PAFB"/>
    <property type="match status" value="1"/>
</dbReference>
<dbReference type="EMBL" id="RKQG01000001">
    <property type="protein sequence ID" value="RPE33795.1"/>
    <property type="molecule type" value="Genomic_DNA"/>
</dbReference>
<accession>A0A3N4RSS3</accession>
<dbReference type="PROSITE" id="PS00894">
    <property type="entry name" value="HTH_DEOR_1"/>
    <property type="match status" value="1"/>
</dbReference>
<feature type="domain" description="HTH deoR-type" evidence="4">
    <location>
        <begin position="4"/>
        <end position="59"/>
    </location>
</feature>
<dbReference type="PANTHER" id="PTHR34580">
    <property type="match status" value="1"/>
</dbReference>
<evidence type="ECO:0000313" key="6">
    <source>
        <dbReference type="Proteomes" id="UP000266906"/>
    </source>
</evidence>
<dbReference type="InterPro" id="IPR013196">
    <property type="entry name" value="HTH_11"/>
</dbReference>
<dbReference type="InterPro" id="IPR036388">
    <property type="entry name" value="WH-like_DNA-bd_sf"/>
</dbReference>
<dbReference type="PIRSF" id="PIRSF016838">
    <property type="entry name" value="PafC"/>
    <property type="match status" value="1"/>
</dbReference>
<dbReference type="Pfam" id="PF08279">
    <property type="entry name" value="HTH_11"/>
    <property type="match status" value="1"/>
</dbReference>
<evidence type="ECO:0000259" key="4">
    <source>
        <dbReference type="PROSITE" id="PS51000"/>
    </source>
</evidence>
<dbReference type="Proteomes" id="UP000266906">
    <property type="component" value="Unassembled WGS sequence"/>
</dbReference>
<evidence type="ECO:0000256" key="2">
    <source>
        <dbReference type="ARBA" id="ARBA00023125"/>
    </source>
</evidence>
<dbReference type="Gene3D" id="1.10.10.10">
    <property type="entry name" value="Winged helix-like DNA-binding domain superfamily/Winged helix DNA-binding domain"/>
    <property type="match status" value="1"/>
</dbReference>
<dbReference type="PROSITE" id="PS52050">
    <property type="entry name" value="WYL"/>
    <property type="match status" value="1"/>
</dbReference>
<dbReference type="InterPro" id="IPR026881">
    <property type="entry name" value="WYL_dom"/>
</dbReference>
<dbReference type="SUPFAM" id="SSF46785">
    <property type="entry name" value="Winged helix' DNA-binding domain"/>
    <property type="match status" value="1"/>
</dbReference>
<evidence type="ECO:0000313" key="5">
    <source>
        <dbReference type="EMBL" id="RPE33795.1"/>
    </source>
</evidence>
<dbReference type="Pfam" id="PF13280">
    <property type="entry name" value="WYL"/>
    <property type="match status" value="1"/>
</dbReference>
<sequence length="328" mass="36003">MADTSARTLRLLTLLQSHRYWPGEELSTRLGVSARTLRRDVDRLRELGYPVEARRGVDGGYQLAAGAALPPLVIDDEEAVALAVGLQAAADGALEGIAEASVRALAKVVQVMPARLRRRVEALRSVTVPAQWQTDTAARIDPDTLTAVALACRDTERLHFRYRAADGTATERHTEPHGLVRLGRRWYLVAYDLTRQAWRTFRLDRLAGPEPTGARFLPRTLPAEDAAEFVRAGLQGQPRPHRVEALVDAPAATVRQKIGAWSEVEEIAPGRTRVRMNADALEWPAMALGSLEADFRIVSPPELAALLAAWGERFTRCTGSAEQAESGR</sequence>
<evidence type="ECO:0000256" key="1">
    <source>
        <dbReference type="ARBA" id="ARBA00023015"/>
    </source>
</evidence>
<dbReference type="InterPro" id="IPR001034">
    <property type="entry name" value="DeoR_HTH"/>
</dbReference>
<dbReference type="AlphaFoldDB" id="A0A3N4RSS3"/>
<name>A0A3N4RSS3_9ACTN</name>
<gene>
    <name evidence="5" type="ORF">EDD38_2097</name>
</gene>
<reference evidence="5 6" key="1">
    <citation type="submission" date="2018-11" db="EMBL/GenBank/DDBJ databases">
        <title>Sequencing the genomes of 1000 actinobacteria strains.</title>
        <authorList>
            <person name="Klenk H.-P."/>
        </authorList>
    </citation>
    <scope>NUCLEOTIDE SEQUENCE [LARGE SCALE GENOMIC DNA]</scope>
    <source>
        <strain evidence="5 6">DSM 44781</strain>
    </source>
</reference>
<dbReference type="GO" id="GO:0003677">
    <property type="term" value="F:DNA binding"/>
    <property type="evidence" value="ECO:0007669"/>
    <property type="project" value="UniProtKB-KW"/>
</dbReference>
<dbReference type="GO" id="GO:0003700">
    <property type="term" value="F:DNA-binding transcription factor activity"/>
    <property type="evidence" value="ECO:0007669"/>
    <property type="project" value="InterPro"/>
</dbReference>
<dbReference type="PROSITE" id="PS51000">
    <property type="entry name" value="HTH_DEOR_2"/>
    <property type="match status" value="1"/>
</dbReference>
<evidence type="ECO:0000256" key="3">
    <source>
        <dbReference type="ARBA" id="ARBA00023163"/>
    </source>
</evidence>
<dbReference type="RefSeq" id="WP_123817961.1">
    <property type="nucleotide sequence ID" value="NZ_RKQG01000001.1"/>
</dbReference>
<organism evidence="5 6">
    <name type="scientific">Kitasatospora cineracea</name>
    <dbReference type="NCBI Taxonomy" id="88074"/>
    <lineage>
        <taxon>Bacteria</taxon>
        <taxon>Bacillati</taxon>
        <taxon>Actinomycetota</taxon>
        <taxon>Actinomycetes</taxon>
        <taxon>Kitasatosporales</taxon>
        <taxon>Streptomycetaceae</taxon>
        <taxon>Kitasatospora</taxon>
    </lineage>
</organism>